<dbReference type="PROSITE" id="PS50222">
    <property type="entry name" value="EF_HAND_2"/>
    <property type="match status" value="2"/>
</dbReference>
<dbReference type="InterPro" id="IPR001202">
    <property type="entry name" value="WW_dom"/>
</dbReference>
<dbReference type="InterPro" id="IPR002048">
    <property type="entry name" value="EF_hand_dom"/>
</dbReference>
<feature type="compositionally biased region" description="Polar residues" evidence="2">
    <location>
        <begin position="1"/>
        <end position="21"/>
    </location>
</feature>
<dbReference type="InterPro" id="IPR011992">
    <property type="entry name" value="EF-hand-dom_pair"/>
</dbReference>
<dbReference type="EMBL" id="QXFU01000284">
    <property type="protein sequence ID" value="KAE9037872.1"/>
    <property type="molecule type" value="Genomic_DNA"/>
</dbReference>
<sequence length="987" mass="111509">MEDGQDPTQSSTWDGYAQEQSEQPRTEDQWVECISDNGDTYYTNAATGETAWTKPSLELEKNNHEGVGEYPTSQWETTETPIYADSGMDTTEHETDEVSQWLELFDPVQHAVYYFAPQSGEVRWEPPPEGTALVRHCDSEAVLTTIVSLQSAARSHQARARVTTLRHERLGENQLEDDHLNNAKVQPPGELGTDTDRPREHDSTQWVEVYDPVAQQQYYYSPRTNETRWDAAETFVASSEDRKVNAAISTQSLSRGRRARHQVHEIRARAPQHENHQQHLHNLLESDPEREATCRREMNHQELLQLKGDDRFWGLDVHERGVLQLRLEHEIMARTKSMDEQGATIRSPHADPIVTIIPPIEYPEFEDFEDVMDSERRQQELQDEQDARVAMAHEEAEQCQNGDSFWGIQAEEARQEDANIVMAREEAASRRFAESVVEQALSATWEAEVVKNTTKELAARGGQELRMQSRYLRWFYGQCISVDELLDYRWPTKQQQERLEETSSPTKKRRPPVVQPYEEIVASATPYPLDDLVFRERLEHGDLRYGLRSTLTVHHQGIHGTKGTHFEVSMAPPECAFDEPTAAALLKCEILAFSSDLQEEDPFDGERAASGELTPGSSVKYRRSQIPDPHIPARFNGVPYKPNQISPTRDILRGGHRKVNQLPSLSKSNPTTEATKLRHLQKSKTKARTKSKAPGASAQQKPNNGDNSGSTRGLQMKLPNELTDTAPEDPRAQFKRQEHQVLSKLFALMDLDASGTVNQNEMRWALQRDAEIHPLAKTSQLLRLLLKQRTRLEALFSSHPIDGDSSADIATRDESSDELSWDVFLARCEDSYICLMAEGLIQPDAITTASRAENRLRGNHAPQSYEHADPSEREAETRTIRRVFALLDIDQNGVVDVAEVQRALYNSAASASTRASRPTSTAVSKELRALVGGSKALQPMLHQELFMTAFTRFEPLDPRGISEDEFVAFCLEIAQVAAANNMGTSVA</sequence>
<evidence type="ECO:0000256" key="1">
    <source>
        <dbReference type="ARBA" id="ARBA00022837"/>
    </source>
</evidence>
<feature type="region of interest" description="Disordered" evidence="2">
    <location>
        <begin position="172"/>
        <end position="203"/>
    </location>
</feature>
<dbReference type="Gene3D" id="2.20.70.10">
    <property type="match status" value="2"/>
</dbReference>
<dbReference type="OrthoDB" id="429067at2759"/>
<feature type="region of interest" description="Disordered" evidence="2">
    <location>
        <begin position="1"/>
        <end position="29"/>
    </location>
</feature>
<dbReference type="PROSITE" id="PS50096">
    <property type="entry name" value="IQ"/>
    <property type="match status" value="2"/>
</dbReference>
<dbReference type="SUPFAM" id="SSF47473">
    <property type="entry name" value="EF-hand"/>
    <property type="match status" value="1"/>
</dbReference>
<evidence type="ECO:0000313" key="6">
    <source>
        <dbReference type="Proteomes" id="UP000435112"/>
    </source>
</evidence>
<feature type="compositionally biased region" description="Polar residues" evidence="2">
    <location>
        <begin position="661"/>
        <end position="674"/>
    </location>
</feature>
<proteinExistence type="predicted"/>
<evidence type="ECO:0000259" key="3">
    <source>
        <dbReference type="PROSITE" id="PS50020"/>
    </source>
</evidence>
<organism evidence="5 6">
    <name type="scientific">Phytophthora rubi</name>
    <dbReference type="NCBI Taxonomy" id="129364"/>
    <lineage>
        <taxon>Eukaryota</taxon>
        <taxon>Sar</taxon>
        <taxon>Stramenopiles</taxon>
        <taxon>Oomycota</taxon>
        <taxon>Peronosporomycetes</taxon>
        <taxon>Peronosporales</taxon>
        <taxon>Peronosporaceae</taxon>
        <taxon>Phytophthora</taxon>
    </lineage>
</organism>
<feature type="compositionally biased region" description="Basic residues" evidence="2">
    <location>
        <begin position="677"/>
        <end position="691"/>
    </location>
</feature>
<comment type="caution">
    <text evidence="5">The sequence shown here is derived from an EMBL/GenBank/DDBJ whole genome shotgun (WGS) entry which is preliminary data.</text>
</comment>
<dbReference type="InterPro" id="IPR018247">
    <property type="entry name" value="EF_Hand_1_Ca_BS"/>
</dbReference>
<feature type="region of interest" description="Disordered" evidence="2">
    <location>
        <begin position="601"/>
        <end position="715"/>
    </location>
</feature>
<feature type="domain" description="EF-hand" evidence="4">
    <location>
        <begin position="875"/>
        <end position="910"/>
    </location>
</feature>
<dbReference type="SMART" id="SM00054">
    <property type="entry name" value="EFh"/>
    <property type="match status" value="2"/>
</dbReference>
<gene>
    <name evidence="5" type="ORF">PR002_g6326</name>
</gene>
<dbReference type="PROSITE" id="PS50020">
    <property type="entry name" value="WW_DOMAIN_2"/>
    <property type="match status" value="1"/>
</dbReference>
<dbReference type="SMART" id="SM00456">
    <property type="entry name" value="WW"/>
    <property type="match status" value="2"/>
</dbReference>
<dbReference type="CDD" id="cd00201">
    <property type="entry name" value="WW"/>
    <property type="match status" value="1"/>
</dbReference>
<evidence type="ECO:0000313" key="5">
    <source>
        <dbReference type="EMBL" id="KAE9037872.1"/>
    </source>
</evidence>
<evidence type="ECO:0000256" key="2">
    <source>
        <dbReference type="SAM" id="MobiDB-lite"/>
    </source>
</evidence>
<feature type="compositionally biased region" description="Basic and acidic residues" evidence="2">
    <location>
        <begin position="172"/>
        <end position="181"/>
    </location>
</feature>
<dbReference type="Gene3D" id="1.10.238.10">
    <property type="entry name" value="EF-hand"/>
    <property type="match status" value="1"/>
</dbReference>
<dbReference type="Proteomes" id="UP000435112">
    <property type="component" value="Unassembled WGS sequence"/>
</dbReference>
<accession>A0A6A3N197</accession>
<dbReference type="InterPro" id="IPR036020">
    <property type="entry name" value="WW_dom_sf"/>
</dbReference>
<protein>
    <submittedName>
        <fullName evidence="5">Uncharacterized protein</fullName>
    </submittedName>
</protein>
<keyword evidence="1" id="KW-0106">Calcium</keyword>
<dbReference type="AlphaFoldDB" id="A0A6A3N197"/>
<name>A0A6A3N197_9STRA</name>
<feature type="domain" description="WW" evidence="3">
    <location>
        <begin position="24"/>
        <end position="57"/>
    </location>
</feature>
<dbReference type="PROSITE" id="PS00018">
    <property type="entry name" value="EF_HAND_1"/>
    <property type="match status" value="2"/>
</dbReference>
<feature type="compositionally biased region" description="Polar residues" evidence="2">
    <location>
        <begin position="697"/>
        <end position="713"/>
    </location>
</feature>
<evidence type="ECO:0000259" key="4">
    <source>
        <dbReference type="PROSITE" id="PS50222"/>
    </source>
</evidence>
<dbReference type="GO" id="GO:0005509">
    <property type="term" value="F:calcium ion binding"/>
    <property type="evidence" value="ECO:0007669"/>
    <property type="project" value="InterPro"/>
</dbReference>
<feature type="compositionally biased region" description="Basic and acidic residues" evidence="2">
    <location>
        <begin position="194"/>
        <end position="203"/>
    </location>
</feature>
<feature type="domain" description="EF-hand" evidence="4">
    <location>
        <begin position="737"/>
        <end position="772"/>
    </location>
</feature>
<dbReference type="Pfam" id="PF00397">
    <property type="entry name" value="WW"/>
    <property type="match status" value="1"/>
</dbReference>
<dbReference type="SUPFAM" id="SSF51045">
    <property type="entry name" value="WW domain"/>
    <property type="match status" value="1"/>
</dbReference>
<reference evidence="5 6" key="1">
    <citation type="submission" date="2018-09" db="EMBL/GenBank/DDBJ databases">
        <title>Genomic investigation of the strawberry pathogen Phytophthora fragariae indicates pathogenicity is determined by transcriptional variation in three key races.</title>
        <authorList>
            <person name="Adams T.M."/>
            <person name="Armitage A.D."/>
            <person name="Sobczyk M.K."/>
            <person name="Bates H.J."/>
            <person name="Dunwell J.M."/>
            <person name="Nellist C.F."/>
            <person name="Harrison R.J."/>
        </authorList>
    </citation>
    <scope>NUCLEOTIDE SEQUENCE [LARGE SCALE GENOMIC DNA]</scope>
    <source>
        <strain evidence="5 6">SCRP324</strain>
    </source>
</reference>